<evidence type="ECO:0000256" key="5">
    <source>
        <dbReference type="ARBA" id="ARBA00022679"/>
    </source>
</evidence>
<dbReference type="GO" id="GO:0006506">
    <property type="term" value="P:GPI anchor biosynthetic process"/>
    <property type="evidence" value="ECO:0007669"/>
    <property type="project" value="UniProtKB-UniPathway"/>
</dbReference>
<name>A0A0G0N6N0_9BACT</name>
<feature type="transmembrane region" description="Helical" evidence="10">
    <location>
        <begin position="119"/>
        <end position="143"/>
    </location>
</feature>
<evidence type="ECO:0000256" key="9">
    <source>
        <dbReference type="ARBA" id="ARBA00023136"/>
    </source>
</evidence>
<proteinExistence type="predicted"/>
<dbReference type="GO" id="GO:0000009">
    <property type="term" value="F:alpha-1,6-mannosyltransferase activity"/>
    <property type="evidence" value="ECO:0007669"/>
    <property type="project" value="InterPro"/>
</dbReference>
<evidence type="ECO:0000256" key="10">
    <source>
        <dbReference type="SAM" id="Phobius"/>
    </source>
</evidence>
<feature type="transmembrane region" description="Helical" evidence="10">
    <location>
        <begin position="233"/>
        <end position="251"/>
    </location>
</feature>
<dbReference type="EMBL" id="LBWP01000002">
    <property type="protein sequence ID" value="KKR11834.1"/>
    <property type="molecule type" value="Genomic_DNA"/>
</dbReference>
<evidence type="ECO:0000256" key="2">
    <source>
        <dbReference type="ARBA" id="ARBA00004687"/>
    </source>
</evidence>
<dbReference type="GO" id="GO:0016020">
    <property type="term" value="C:membrane"/>
    <property type="evidence" value="ECO:0007669"/>
    <property type="project" value="GOC"/>
</dbReference>
<dbReference type="GO" id="GO:0004376">
    <property type="term" value="F:GPI mannosyltransferase activity"/>
    <property type="evidence" value="ECO:0007669"/>
    <property type="project" value="InterPro"/>
</dbReference>
<evidence type="ECO:0000256" key="1">
    <source>
        <dbReference type="ARBA" id="ARBA00004477"/>
    </source>
</evidence>
<dbReference type="PANTHER" id="PTHR12468">
    <property type="entry name" value="GPI MANNOSYLTRANSFERASE 2"/>
    <property type="match status" value="1"/>
</dbReference>
<evidence type="ECO:0000256" key="8">
    <source>
        <dbReference type="ARBA" id="ARBA00022989"/>
    </source>
</evidence>
<feature type="transmembrane region" description="Helical" evidence="10">
    <location>
        <begin position="311"/>
        <end position="333"/>
    </location>
</feature>
<evidence type="ECO:0000256" key="3">
    <source>
        <dbReference type="ARBA" id="ARBA00022502"/>
    </source>
</evidence>
<keyword evidence="5" id="KW-0808">Transferase</keyword>
<keyword evidence="9 10" id="KW-0472">Membrane</keyword>
<keyword evidence="4" id="KW-0328">Glycosyltransferase</keyword>
<keyword evidence="8 10" id="KW-1133">Transmembrane helix</keyword>
<comment type="caution">
    <text evidence="11">The sequence shown here is derived from an EMBL/GenBank/DDBJ whole genome shotgun (WGS) entry which is preliminary data.</text>
</comment>
<evidence type="ECO:0000313" key="12">
    <source>
        <dbReference type="Proteomes" id="UP000034246"/>
    </source>
</evidence>
<keyword evidence="7" id="KW-0256">Endoplasmic reticulum</keyword>
<keyword evidence="3" id="KW-0337">GPI-anchor biosynthesis</keyword>
<dbReference type="UniPathway" id="UPA00196"/>
<sequence>MKIITEISKKVDRFVPLKILGFILILFFITRITLVFSGLVSRNVFTSVYENWYEWKIAKTQWLDLWSVWDSAWYLDVAQNGYSTEPSQLPKACCNQTNTAFFPLYPVSVGLLGRVINNYYLAGLLLSNISLIFSAIYLYKLALLTFNEKVAKQSLLFLFLFPTAFVLSGIFSESLFLLLTILCFYFARKNNWALCGFSGFLLSLTRPTGVFCLLPIAYLYIKQNGFKIHKNSIYLFLYAAGLILFSTYLYFLTGNPLAFSHAPWGAVFSNPLIVLYELLSTTEATMVIGIFTILEIILLLHAYLKSNVLEYLMLSLIVVGIPLVNGVEIAIGIPRMSAAVFPLFLALALVAENSISKKLLTIFLIPIQVVFMMAWSIGILII</sequence>
<evidence type="ECO:0000313" key="11">
    <source>
        <dbReference type="EMBL" id="KKR11834.1"/>
    </source>
</evidence>
<feature type="transmembrane region" description="Helical" evidence="10">
    <location>
        <begin position="199"/>
        <end position="221"/>
    </location>
</feature>
<dbReference type="AlphaFoldDB" id="A0A0G0N6N0"/>
<feature type="transmembrane region" description="Helical" evidence="10">
    <location>
        <begin position="20"/>
        <end position="40"/>
    </location>
</feature>
<feature type="transmembrane region" description="Helical" evidence="10">
    <location>
        <begin position="155"/>
        <end position="187"/>
    </location>
</feature>
<feature type="transmembrane region" description="Helical" evidence="10">
    <location>
        <begin position="284"/>
        <end position="304"/>
    </location>
</feature>
<keyword evidence="6 10" id="KW-0812">Transmembrane</keyword>
<reference evidence="11 12" key="1">
    <citation type="journal article" date="2015" name="Nature">
        <title>rRNA introns, odd ribosomes, and small enigmatic genomes across a large radiation of phyla.</title>
        <authorList>
            <person name="Brown C.T."/>
            <person name="Hug L.A."/>
            <person name="Thomas B.C."/>
            <person name="Sharon I."/>
            <person name="Castelle C.J."/>
            <person name="Singh A."/>
            <person name="Wilkins M.J."/>
            <person name="Williams K.H."/>
            <person name="Banfield J.F."/>
        </authorList>
    </citation>
    <scope>NUCLEOTIDE SEQUENCE [LARGE SCALE GENOMIC DNA]</scope>
</reference>
<evidence type="ECO:0000256" key="7">
    <source>
        <dbReference type="ARBA" id="ARBA00022824"/>
    </source>
</evidence>
<evidence type="ECO:0008006" key="13">
    <source>
        <dbReference type="Google" id="ProtNLM"/>
    </source>
</evidence>
<comment type="subcellular location">
    <subcellularLocation>
        <location evidence="1">Endoplasmic reticulum membrane</location>
        <topology evidence="1">Multi-pass membrane protein</topology>
    </subcellularLocation>
</comment>
<organism evidence="11 12">
    <name type="scientific">Candidatus Woesebacteria bacterium GW2011_GWA1_39_21</name>
    <dbReference type="NCBI Taxonomy" id="1618550"/>
    <lineage>
        <taxon>Bacteria</taxon>
        <taxon>Candidatus Woeseibacteriota</taxon>
    </lineage>
</organism>
<dbReference type="GO" id="GO:0031501">
    <property type="term" value="C:mannosyltransferase complex"/>
    <property type="evidence" value="ECO:0007669"/>
    <property type="project" value="TreeGrafter"/>
</dbReference>
<dbReference type="InterPro" id="IPR007315">
    <property type="entry name" value="PIG-V/Gpi18"/>
</dbReference>
<accession>A0A0G0N6N0</accession>
<dbReference type="Proteomes" id="UP000034246">
    <property type="component" value="Unassembled WGS sequence"/>
</dbReference>
<dbReference type="PANTHER" id="PTHR12468:SF2">
    <property type="entry name" value="GPI MANNOSYLTRANSFERASE 2"/>
    <property type="match status" value="1"/>
</dbReference>
<evidence type="ECO:0000256" key="6">
    <source>
        <dbReference type="ARBA" id="ARBA00022692"/>
    </source>
</evidence>
<dbReference type="STRING" id="1618550.UT39_C0002G0015"/>
<feature type="transmembrane region" description="Helical" evidence="10">
    <location>
        <begin position="362"/>
        <end position="381"/>
    </location>
</feature>
<comment type="pathway">
    <text evidence="2">Glycolipid biosynthesis; glycosylphosphatidylinositol-anchor biosynthesis.</text>
</comment>
<evidence type="ECO:0000256" key="4">
    <source>
        <dbReference type="ARBA" id="ARBA00022676"/>
    </source>
</evidence>
<protein>
    <recommendedName>
        <fullName evidence="13">Glycosyltransferase RgtA/B/C/D-like domain-containing protein</fullName>
    </recommendedName>
</protein>
<gene>
    <name evidence="11" type="ORF">UT39_C0002G0015</name>
</gene>